<name>A0A174AQ54_PHOVU</name>
<dbReference type="InterPro" id="IPR050194">
    <property type="entry name" value="Glycosyltransferase_grp1"/>
</dbReference>
<dbReference type="Proteomes" id="UP000095333">
    <property type="component" value="Unassembled WGS sequence"/>
</dbReference>
<organism evidence="1 2">
    <name type="scientific">Phocaeicola vulgatus</name>
    <name type="common">Bacteroides vulgatus</name>
    <dbReference type="NCBI Taxonomy" id="821"/>
    <lineage>
        <taxon>Bacteria</taxon>
        <taxon>Pseudomonadati</taxon>
        <taxon>Bacteroidota</taxon>
        <taxon>Bacteroidia</taxon>
        <taxon>Bacteroidales</taxon>
        <taxon>Bacteroidaceae</taxon>
        <taxon>Phocaeicola</taxon>
    </lineage>
</organism>
<dbReference type="Pfam" id="PF00534">
    <property type="entry name" value="Glycos_transf_1"/>
    <property type="match status" value="1"/>
</dbReference>
<dbReference type="AlphaFoldDB" id="A0A174AQ54"/>
<dbReference type="InterPro" id="IPR001296">
    <property type="entry name" value="Glyco_trans_1"/>
</dbReference>
<dbReference type="EMBL" id="CYZI01000003">
    <property type="protein sequence ID" value="CUN90732.1"/>
    <property type="molecule type" value="Genomic_DNA"/>
</dbReference>
<dbReference type="GO" id="GO:0016757">
    <property type="term" value="F:glycosyltransferase activity"/>
    <property type="evidence" value="ECO:0007669"/>
    <property type="project" value="UniProtKB-KW"/>
</dbReference>
<dbReference type="Gene3D" id="3.40.50.2000">
    <property type="entry name" value="Glycogen Phosphorylase B"/>
    <property type="match status" value="2"/>
</dbReference>
<dbReference type="EC" id="2.4.-.-" evidence="1"/>
<evidence type="ECO:0000313" key="2">
    <source>
        <dbReference type="Proteomes" id="UP000095333"/>
    </source>
</evidence>
<dbReference type="SUPFAM" id="SSF53756">
    <property type="entry name" value="UDP-Glycosyltransferase/glycogen phosphorylase"/>
    <property type="match status" value="1"/>
</dbReference>
<sequence>MLKYKLKILLSKEYMRRIIIIENSGKVNFGGGQKITLQVAEILSKTCELVFVDFAKGTRFEQMINEKFPDSSKVLLKGRSFFFPFKYLNWLLDLVVLTCLFPGNLRKIKYYVTKKTLIYVTTKKGLLYAYMMKVMYGVPFIYHAHLVENTKSIFYFLYRSCLKKAEMSLCVSKAVYDTIKLPNKILLYNPNINDKGFKGRKNKDKFVVAAMGSLIKIKGFEYYIKAADKVSEKLPVEFRLYGEGPLHDTLETLSNGKVKFMGFSENIMNELYESIDIVVVPTIIPEALPLVLVEAKSVGLPAIVTNLGGQAEIIRNGIDGFLVPVGDSLSIKQYIEMMVKDRVLYNKLAEESYQSVSLFDYDLFKSTILKIFIV</sequence>
<accession>A0A174AQ54</accession>
<keyword evidence="1" id="KW-0328">Glycosyltransferase</keyword>
<dbReference type="PANTHER" id="PTHR45947">
    <property type="entry name" value="SULFOQUINOVOSYL TRANSFERASE SQD2"/>
    <property type="match status" value="1"/>
</dbReference>
<reference evidence="1 2" key="1">
    <citation type="submission" date="2015-09" db="EMBL/GenBank/DDBJ databases">
        <authorList>
            <consortium name="Pathogen Informatics"/>
        </authorList>
    </citation>
    <scope>NUCLEOTIDE SEQUENCE [LARGE SCALE GENOMIC DNA]</scope>
    <source>
        <strain evidence="1 2">2789STDY5834842</strain>
    </source>
</reference>
<evidence type="ECO:0000313" key="1">
    <source>
        <dbReference type="EMBL" id="CUN90732.1"/>
    </source>
</evidence>
<keyword evidence="1" id="KW-0808">Transferase</keyword>
<proteinExistence type="predicted"/>
<protein>
    <submittedName>
        <fullName evidence="1">Glycosyl transferase family protein</fullName>
        <ecNumber evidence="1">2.4.-.-</ecNumber>
    </submittedName>
</protein>
<gene>
    <name evidence="1" type="primary">cotSA_1</name>
    <name evidence="1" type="ORF">ERS852457_01021</name>
</gene>
<dbReference type="PANTHER" id="PTHR45947:SF3">
    <property type="entry name" value="SULFOQUINOVOSYL TRANSFERASE SQD2"/>
    <property type="match status" value="1"/>
</dbReference>